<organism evidence="1 2">
    <name type="scientific">Candidatus Daviesbacteria bacterium RIFCSPLOWO2_02_FULL_36_8</name>
    <dbReference type="NCBI Taxonomy" id="1797793"/>
    <lineage>
        <taxon>Bacteria</taxon>
        <taxon>Candidatus Daviesiibacteriota</taxon>
    </lineage>
</organism>
<proteinExistence type="predicted"/>
<accession>A0A1F5MFJ7</accession>
<dbReference type="AlphaFoldDB" id="A0A1F5MFJ7"/>
<gene>
    <name evidence="1" type="ORF">A3J13_00015</name>
</gene>
<evidence type="ECO:0000313" key="1">
    <source>
        <dbReference type="EMBL" id="OGE64133.1"/>
    </source>
</evidence>
<sequence>MAQQERFTAIRIFRGPMEGLEQRYFAGKGATFKDLVIAIASDTERAARFMFDPTFPHFTPDWRKGGPAVVTPAVVSRMYRNFLESRGGHNV</sequence>
<name>A0A1F5MFJ7_9BACT</name>
<dbReference type="EMBL" id="MFDU01000043">
    <property type="protein sequence ID" value="OGE64133.1"/>
    <property type="molecule type" value="Genomic_DNA"/>
</dbReference>
<protein>
    <submittedName>
        <fullName evidence="1">Uncharacterized protein</fullName>
    </submittedName>
</protein>
<evidence type="ECO:0000313" key="2">
    <source>
        <dbReference type="Proteomes" id="UP000183317"/>
    </source>
</evidence>
<dbReference type="Proteomes" id="UP000183317">
    <property type="component" value="Unassembled WGS sequence"/>
</dbReference>
<reference evidence="1 2" key="1">
    <citation type="journal article" date="2016" name="Nat. Commun.">
        <title>Thousands of microbial genomes shed light on interconnected biogeochemical processes in an aquifer system.</title>
        <authorList>
            <person name="Anantharaman K."/>
            <person name="Brown C.T."/>
            <person name="Hug L.A."/>
            <person name="Sharon I."/>
            <person name="Castelle C.J."/>
            <person name="Probst A.J."/>
            <person name="Thomas B.C."/>
            <person name="Singh A."/>
            <person name="Wilkins M.J."/>
            <person name="Karaoz U."/>
            <person name="Brodie E.L."/>
            <person name="Williams K.H."/>
            <person name="Hubbard S.S."/>
            <person name="Banfield J.F."/>
        </authorList>
    </citation>
    <scope>NUCLEOTIDE SEQUENCE [LARGE SCALE GENOMIC DNA]</scope>
</reference>
<comment type="caution">
    <text evidence="1">The sequence shown here is derived from an EMBL/GenBank/DDBJ whole genome shotgun (WGS) entry which is preliminary data.</text>
</comment>